<comment type="caution">
    <text evidence="1">The sequence shown here is derived from an EMBL/GenBank/DDBJ whole genome shotgun (WGS) entry which is preliminary data.</text>
</comment>
<organism evidence="1 2">
    <name type="scientific">Idiomarina ramblicola</name>
    <dbReference type="NCBI Taxonomy" id="263724"/>
    <lineage>
        <taxon>Bacteria</taxon>
        <taxon>Pseudomonadati</taxon>
        <taxon>Pseudomonadota</taxon>
        <taxon>Gammaproteobacteria</taxon>
        <taxon>Alteromonadales</taxon>
        <taxon>Idiomarinaceae</taxon>
        <taxon>Idiomarina</taxon>
    </lineage>
</organism>
<accession>A0A432Z1L2</accession>
<dbReference type="RefSeq" id="WP_126780630.1">
    <property type="nucleotide sequence ID" value="NZ_PIQC01000003.1"/>
</dbReference>
<dbReference type="AlphaFoldDB" id="A0A432Z1L2"/>
<name>A0A432Z1L2_9GAMM</name>
<proteinExistence type="predicted"/>
<sequence length="576" mass="64878">MSDTNNADWESASVVVVAGALNHASASNAYTLALAMDRIVGHVVVVAFNGEGSFELLSGELPVVTLSSVPEVIDWPVDAIINCSNTHTDSVTLCERVKKQQNSVWIERHDGNAAADSDEQWLLTNKKDNAVATIVPQPRLSRWREETSVNKYFVQQLETRLSGVALNRQPNFETNAGGSTGDEKRDVVMFWKQNDSGLYGRRSDMVAKYLASRRDIRQVLVVDAPIELQQLKKKRGDDNFDQNRFVYTGTVSTAFRQNDNGSIRRRVFCYKEAPDSTEGYLSFLEQRFHELGIDASKSLFWMYPKLQWGERIIEHFKPFKRVMDIVDDHRSWPGVSDKKKVELSKHYEALLGDADKVITNCLPVKLSMYQFHKDIALVPNGCELKPNAVEPTHLKSYEKLKAHKGPVLGFVGNLEAKIDDELLRKLAYALPNALIVLLGSTHANPDIRTLGELPNVLMTGVVPHKFVGAFVKRFDVGLVPHKKMALTENMNPLKVFVYLSHHIPVVATDVPNIAKFDYVWQTNDHDAFVEKVKQLTVNKSGLELNSNTFNEFIKRNSWDMRLAVVVDNVLSSTKDV</sequence>
<evidence type="ECO:0008006" key="3">
    <source>
        <dbReference type="Google" id="ProtNLM"/>
    </source>
</evidence>
<protein>
    <recommendedName>
        <fullName evidence="3">Glycosyl transferase family 1 domain-containing protein</fullName>
    </recommendedName>
</protein>
<evidence type="ECO:0000313" key="2">
    <source>
        <dbReference type="Proteomes" id="UP000288058"/>
    </source>
</evidence>
<dbReference type="EMBL" id="PIQC01000003">
    <property type="protein sequence ID" value="RUO71755.1"/>
    <property type="molecule type" value="Genomic_DNA"/>
</dbReference>
<dbReference type="OrthoDB" id="8756565at2"/>
<dbReference type="SUPFAM" id="SSF53756">
    <property type="entry name" value="UDP-Glycosyltransferase/glycogen phosphorylase"/>
    <property type="match status" value="1"/>
</dbReference>
<reference evidence="2" key="1">
    <citation type="journal article" date="2018" name="Front. Microbiol.">
        <title>Genome-Based Analysis Reveals the Taxonomy and Diversity of the Family Idiomarinaceae.</title>
        <authorList>
            <person name="Liu Y."/>
            <person name="Lai Q."/>
            <person name="Shao Z."/>
        </authorList>
    </citation>
    <scope>NUCLEOTIDE SEQUENCE [LARGE SCALE GENOMIC DNA]</scope>
    <source>
        <strain evidence="2">R22</strain>
    </source>
</reference>
<evidence type="ECO:0000313" key="1">
    <source>
        <dbReference type="EMBL" id="RUO71755.1"/>
    </source>
</evidence>
<dbReference type="Pfam" id="PF13692">
    <property type="entry name" value="Glyco_trans_1_4"/>
    <property type="match status" value="1"/>
</dbReference>
<keyword evidence="2" id="KW-1185">Reference proteome</keyword>
<gene>
    <name evidence="1" type="ORF">CWI78_04360</name>
</gene>
<dbReference type="Proteomes" id="UP000288058">
    <property type="component" value="Unassembled WGS sequence"/>
</dbReference>
<dbReference type="Gene3D" id="3.40.50.2000">
    <property type="entry name" value="Glycogen Phosphorylase B"/>
    <property type="match status" value="1"/>
</dbReference>